<keyword evidence="2" id="KW-0732">Signal</keyword>
<name>F4RU64_MELLP</name>
<feature type="region of interest" description="Disordered" evidence="1">
    <location>
        <begin position="679"/>
        <end position="724"/>
    </location>
</feature>
<feature type="region of interest" description="Disordered" evidence="1">
    <location>
        <begin position="592"/>
        <end position="630"/>
    </location>
</feature>
<feature type="signal peptide" evidence="2">
    <location>
        <begin position="1"/>
        <end position="22"/>
    </location>
</feature>
<dbReference type="EMBL" id="GL883120">
    <property type="protein sequence ID" value="EGG04124.1"/>
    <property type="molecule type" value="Genomic_DNA"/>
</dbReference>
<dbReference type="AlphaFoldDB" id="F4RU64"/>
<protein>
    <recommendedName>
        <fullName evidence="5">Secreted protein</fullName>
    </recommendedName>
</protein>
<dbReference type="Proteomes" id="UP000001072">
    <property type="component" value="Unassembled WGS sequence"/>
</dbReference>
<dbReference type="VEuPathDB" id="FungiDB:MELLADRAFT_65157"/>
<feature type="chain" id="PRO_5003315489" description="Secreted protein" evidence="2">
    <location>
        <begin position="23"/>
        <end position="724"/>
    </location>
</feature>
<reference evidence="4" key="1">
    <citation type="journal article" date="2011" name="Proc. Natl. Acad. Sci. U.S.A.">
        <title>Obligate biotrophy features unraveled by the genomic analysis of rust fungi.</title>
        <authorList>
            <person name="Duplessis S."/>
            <person name="Cuomo C.A."/>
            <person name="Lin Y.-C."/>
            <person name="Aerts A."/>
            <person name="Tisserant E."/>
            <person name="Veneault-Fourrey C."/>
            <person name="Joly D.L."/>
            <person name="Hacquard S."/>
            <person name="Amselem J."/>
            <person name="Cantarel B.L."/>
            <person name="Chiu R."/>
            <person name="Coutinho P.M."/>
            <person name="Feau N."/>
            <person name="Field M."/>
            <person name="Frey P."/>
            <person name="Gelhaye E."/>
            <person name="Goldberg J."/>
            <person name="Grabherr M.G."/>
            <person name="Kodira C.D."/>
            <person name="Kohler A."/>
            <person name="Kuees U."/>
            <person name="Lindquist E.A."/>
            <person name="Lucas S.M."/>
            <person name="Mago R."/>
            <person name="Mauceli E."/>
            <person name="Morin E."/>
            <person name="Murat C."/>
            <person name="Pangilinan J.L."/>
            <person name="Park R."/>
            <person name="Pearson M."/>
            <person name="Quesneville H."/>
            <person name="Rouhier N."/>
            <person name="Sakthikumar S."/>
            <person name="Salamov A.A."/>
            <person name="Schmutz J."/>
            <person name="Selles B."/>
            <person name="Shapiro H."/>
            <person name="Tanguay P."/>
            <person name="Tuskan G.A."/>
            <person name="Henrissat B."/>
            <person name="Van de Peer Y."/>
            <person name="Rouze P."/>
            <person name="Ellis J.G."/>
            <person name="Dodds P.N."/>
            <person name="Schein J.E."/>
            <person name="Zhong S."/>
            <person name="Hamelin R.C."/>
            <person name="Grigoriev I.V."/>
            <person name="Szabo L.J."/>
            <person name="Martin F."/>
        </authorList>
    </citation>
    <scope>NUCLEOTIDE SEQUENCE [LARGE SCALE GENOMIC DNA]</scope>
    <source>
        <strain evidence="4">98AG31 / pathotype 3-4-7</strain>
    </source>
</reference>
<dbReference type="HOGENOM" id="CLU_382204_0_0_1"/>
<dbReference type="RefSeq" id="XP_007412585.1">
    <property type="nucleotide sequence ID" value="XM_007412523.1"/>
</dbReference>
<organism evidence="4">
    <name type="scientific">Melampsora larici-populina (strain 98AG31 / pathotype 3-4-7)</name>
    <name type="common">Poplar leaf rust fungus</name>
    <dbReference type="NCBI Taxonomy" id="747676"/>
    <lineage>
        <taxon>Eukaryota</taxon>
        <taxon>Fungi</taxon>
        <taxon>Dikarya</taxon>
        <taxon>Basidiomycota</taxon>
        <taxon>Pucciniomycotina</taxon>
        <taxon>Pucciniomycetes</taxon>
        <taxon>Pucciniales</taxon>
        <taxon>Melampsoraceae</taxon>
        <taxon>Melampsora</taxon>
    </lineage>
</organism>
<dbReference type="OrthoDB" id="10366520at2759"/>
<dbReference type="KEGG" id="mlr:MELLADRAFT_65157"/>
<accession>F4RU64</accession>
<dbReference type="GeneID" id="18930390"/>
<evidence type="ECO:0000313" key="4">
    <source>
        <dbReference type="Proteomes" id="UP000001072"/>
    </source>
</evidence>
<proteinExistence type="predicted"/>
<keyword evidence="4" id="KW-1185">Reference proteome</keyword>
<gene>
    <name evidence="3" type="ORF">MELLADRAFT_65157</name>
</gene>
<sequence>MYQRPRYLLWTFIAVFLQCSLSLRSVSHGGMDLSILESTHQLQEPITEFSTPLDKALLKQEHLNTWRDLRTIEEVVRHRKDPWIFRKKVAEFVQQLSKDPTYLPDGTQIKSQDIVLKPRYKSLESISLLMSQLKQVLKAHSPQIYHQEIDHIYDTLLKNFKESFVVNRQSMKGTLIYTFMDVTMSQSGLYLWMQNFRDKAVDLNTGMHPLVGKMNEWKGQVGNTEHVEWSKMYQKYMKLVEVFDILAAAGLQDKDVILKMVPSDMKLHETNGILFEHSSKPSNLKYYLINNKPHSYPRPLHLPIFGFPFEIDGWNPAEIEDQVHKIWSKLEKSDLEIALELRKPVLDFSQSKIKFPKEVITMKEYQVLMAMTTDSGYKTMWRSISRSINLVSKLEENNPEAQVLLWHILQLEFKYLSPRNVDPKKAEIQIENSVMFYLFVRRMGEVLEEVFRIFTPTPPGKRVHKAQCMMYYWSLLLYKPPTVSYKRYNKAKWMQLGLGRVYLDHLLSSQKLNKLYKTMSTTQDSDREMPYTSSTPNFINNLVQSNIGHSPEEIESLGQSPLDFSMDSINRLNFMAARKREENHSKQIMDHEIKSDKASDSPSPKRKVLMHDDPEQMHLTSVSKKPRTKRVEYVQPSDIDETQIPKNILNMRETKLDGIKSTIHSDLFVDKQNVIQDPRCKTPGNDQAGARNIVQRMEPPSSSSADRQAFILPDLNEPAEPESM</sequence>
<dbReference type="InParanoid" id="F4RU64"/>
<evidence type="ECO:0000256" key="2">
    <source>
        <dbReference type="SAM" id="SignalP"/>
    </source>
</evidence>
<evidence type="ECO:0000256" key="1">
    <source>
        <dbReference type="SAM" id="MobiDB-lite"/>
    </source>
</evidence>
<evidence type="ECO:0008006" key="5">
    <source>
        <dbReference type="Google" id="ProtNLM"/>
    </source>
</evidence>
<evidence type="ECO:0000313" key="3">
    <source>
        <dbReference type="EMBL" id="EGG04124.1"/>
    </source>
</evidence>